<sequence>MENGRYWTIVEAAQFLNKPVSWLDYMLAEGKLDGRRYKGEWLILPQDVRKLHTQYSQQESANYQDSPEPPKKDSVSPIDKQRPKPLKKQKLSTRIRELYERIDKLNEKLLRSSGEAKRQTVKERERLREELRTLLELRSKERVDRSRRKSQIRANNKTESSHAAKARQARNVAYFELFRSKADGQSWGGPLGSKRHWWAEED</sequence>
<proteinExistence type="predicted"/>
<gene>
    <name evidence="2" type="ORF">AVDCRST_MAG14-2317</name>
</gene>
<evidence type="ECO:0000256" key="1">
    <source>
        <dbReference type="SAM" id="MobiDB-lite"/>
    </source>
</evidence>
<feature type="compositionally biased region" description="Polar residues" evidence="1">
    <location>
        <begin position="54"/>
        <end position="65"/>
    </location>
</feature>
<protein>
    <recommendedName>
        <fullName evidence="3">Helix-turn-helix domain-containing protein</fullName>
    </recommendedName>
</protein>
<reference evidence="2" key="1">
    <citation type="submission" date="2020-02" db="EMBL/GenBank/DDBJ databases">
        <authorList>
            <person name="Meier V. D."/>
        </authorList>
    </citation>
    <scope>NUCLEOTIDE SEQUENCE</scope>
    <source>
        <strain evidence="2">AVDCRST_MAG14</strain>
    </source>
</reference>
<evidence type="ECO:0000313" key="2">
    <source>
        <dbReference type="EMBL" id="CAA9460281.1"/>
    </source>
</evidence>
<evidence type="ECO:0008006" key="3">
    <source>
        <dbReference type="Google" id="ProtNLM"/>
    </source>
</evidence>
<name>A0A6J4R674_9ACTN</name>
<dbReference type="EMBL" id="CADCVG010000095">
    <property type="protein sequence ID" value="CAA9460281.1"/>
    <property type="molecule type" value="Genomic_DNA"/>
</dbReference>
<feature type="compositionally biased region" description="Basic and acidic residues" evidence="1">
    <location>
        <begin position="68"/>
        <end position="82"/>
    </location>
</feature>
<accession>A0A6J4R674</accession>
<dbReference type="AlphaFoldDB" id="A0A6J4R674"/>
<feature type="region of interest" description="Disordered" evidence="1">
    <location>
        <begin position="54"/>
        <end position="91"/>
    </location>
</feature>
<organism evidence="2">
    <name type="scientific">uncultured Rubrobacteraceae bacterium</name>
    <dbReference type="NCBI Taxonomy" id="349277"/>
    <lineage>
        <taxon>Bacteria</taxon>
        <taxon>Bacillati</taxon>
        <taxon>Actinomycetota</taxon>
        <taxon>Rubrobacteria</taxon>
        <taxon>Rubrobacterales</taxon>
        <taxon>Rubrobacteraceae</taxon>
        <taxon>environmental samples</taxon>
    </lineage>
</organism>
<feature type="region of interest" description="Disordered" evidence="1">
    <location>
        <begin position="142"/>
        <end position="166"/>
    </location>
</feature>